<comment type="caution">
    <text evidence="3">The sequence shown here is derived from an EMBL/GenBank/DDBJ whole genome shotgun (WGS) entry which is preliminary data.</text>
</comment>
<name>A0A7V4U399_CALAY</name>
<sequence length="342" mass="38151">MKRRIVLLAERIDLKSHKTTDVLLRYLADEIVGIVDPYNRGKNLGEILGAEYNIPIASGLDELLEFKPNYLLVGFIPAGGLLKTDWYPIVIRALQSKMNVISGLHQNLREEAEFSLLSKKYKTKLIHLREQKGTYLRPRTKKSRNFTSILALDTALSGWDIVTSMELFRNFKKKSFPVNWVATSILGNLIKKQDYVAESFSADQLSTFISDKVYNAGRDAAYVFVEGYASLTDFVTKGVAVSILTGAQPDGIILCHSIDTTVFSEISAKINKQREILDTLLADDQAAPVLGISLNTRILEDNEAKDTLSLLQSEFEVPVVDPARFGASALIQQITALKPRQL</sequence>
<dbReference type="InterPro" id="IPR035086">
    <property type="entry name" value="DgcN-like_C"/>
</dbReference>
<dbReference type="PIRSF" id="PIRSF026760">
    <property type="entry name" value="UCP026760"/>
    <property type="match status" value="1"/>
</dbReference>
<dbReference type="AlphaFoldDB" id="A0A7V4U399"/>
<dbReference type="InterPro" id="IPR011669">
    <property type="entry name" value="DgcN-like"/>
</dbReference>
<feature type="domain" description="D-glutamate N-acetyltransferase-like N-terminal" evidence="2">
    <location>
        <begin position="40"/>
        <end position="130"/>
    </location>
</feature>
<evidence type="ECO:0000259" key="2">
    <source>
        <dbReference type="Pfam" id="PF17396"/>
    </source>
</evidence>
<gene>
    <name evidence="3" type="ORF">ENK44_12635</name>
</gene>
<dbReference type="Pfam" id="PF17396">
    <property type="entry name" value="DUF1611_N"/>
    <property type="match status" value="1"/>
</dbReference>
<dbReference type="EMBL" id="DRQG01000115">
    <property type="protein sequence ID" value="HGY56547.1"/>
    <property type="molecule type" value="Genomic_DNA"/>
</dbReference>
<evidence type="ECO:0000259" key="1">
    <source>
        <dbReference type="Pfam" id="PF07755"/>
    </source>
</evidence>
<dbReference type="PANTHER" id="PTHR40690">
    <property type="entry name" value="GLL3100 PROTEIN"/>
    <property type="match status" value="1"/>
</dbReference>
<evidence type="ECO:0000313" key="3">
    <source>
        <dbReference type="EMBL" id="HGY56547.1"/>
    </source>
</evidence>
<dbReference type="Gene3D" id="3.40.50.300">
    <property type="entry name" value="P-loop containing nucleotide triphosphate hydrolases"/>
    <property type="match status" value="1"/>
</dbReference>
<dbReference type="SUPFAM" id="SSF52540">
    <property type="entry name" value="P-loop containing nucleoside triphosphate hydrolases"/>
    <property type="match status" value="1"/>
</dbReference>
<dbReference type="Proteomes" id="UP000885779">
    <property type="component" value="Unassembled WGS sequence"/>
</dbReference>
<dbReference type="InterPro" id="IPR035402">
    <property type="entry name" value="DgcN-like_N"/>
</dbReference>
<accession>A0A7V4U399</accession>
<protein>
    <submittedName>
        <fullName evidence="3">DUF1611 domain-containing protein</fullName>
    </submittedName>
</protein>
<organism evidence="3">
    <name type="scientific">Caldithrix abyssi</name>
    <dbReference type="NCBI Taxonomy" id="187145"/>
    <lineage>
        <taxon>Bacteria</taxon>
        <taxon>Pseudomonadati</taxon>
        <taxon>Calditrichota</taxon>
        <taxon>Calditrichia</taxon>
        <taxon>Calditrichales</taxon>
        <taxon>Calditrichaceae</taxon>
        <taxon>Caldithrix</taxon>
    </lineage>
</organism>
<proteinExistence type="predicted"/>
<dbReference type="InterPro" id="IPR027417">
    <property type="entry name" value="P-loop_NTPase"/>
</dbReference>
<feature type="domain" description="D-glutamate N-acetyltransferase-like C-terminal" evidence="1">
    <location>
        <begin position="162"/>
        <end position="330"/>
    </location>
</feature>
<reference evidence="3" key="1">
    <citation type="journal article" date="2020" name="mSystems">
        <title>Genome- and Community-Level Interaction Insights into Carbon Utilization and Element Cycling Functions of Hydrothermarchaeota in Hydrothermal Sediment.</title>
        <authorList>
            <person name="Zhou Z."/>
            <person name="Liu Y."/>
            <person name="Xu W."/>
            <person name="Pan J."/>
            <person name="Luo Z.H."/>
            <person name="Li M."/>
        </authorList>
    </citation>
    <scope>NUCLEOTIDE SEQUENCE [LARGE SCALE GENOMIC DNA]</scope>
    <source>
        <strain evidence="3">HyVt-577</strain>
    </source>
</reference>
<dbReference type="Pfam" id="PF07755">
    <property type="entry name" value="DUF1611"/>
    <property type="match status" value="1"/>
</dbReference>
<dbReference type="Gene3D" id="3.40.50.720">
    <property type="entry name" value="NAD(P)-binding Rossmann-like Domain"/>
    <property type="match status" value="1"/>
</dbReference>
<dbReference type="PANTHER" id="PTHR40690:SF1">
    <property type="entry name" value="DUF1611 DOMAIN-CONTAINING PROTEIN"/>
    <property type="match status" value="1"/>
</dbReference>